<gene>
    <name evidence="1" type="ORF">MPL3356_60570</name>
</gene>
<proteinExistence type="predicted"/>
<dbReference type="Proteomes" id="UP000045285">
    <property type="component" value="Unassembled WGS sequence"/>
</dbReference>
<keyword evidence="2" id="KW-1185">Reference proteome</keyword>
<evidence type="ECO:0000313" key="2">
    <source>
        <dbReference type="Proteomes" id="UP000045285"/>
    </source>
</evidence>
<accession>A0A090EA81</accession>
<protein>
    <submittedName>
        <fullName evidence="1">Uncharacterized protein</fullName>
    </submittedName>
</protein>
<dbReference type="AlphaFoldDB" id="A0A090EA81"/>
<organism evidence="1 2">
    <name type="scientific">Mesorhizobium plurifarium</name>
    <dbReference type="NCBI Taxonomy" id="69974"/>
    <lineage>
        <taxon>Bacteria</taxon>
        <taxon>Pseudomonadati</taxon>
        <taxon>Pseudomonadota</taxon>
        <taxon>Alphaproteobacteria</taxon>
        <taxon>Hyphomicrobiales</taxon>
        <taxon>Phyllobacteriaceae</taxon>
        <taxon>Mesorhizobium</taxon>
    </lineage>
</organism>
<dbReference type="EMBL" id="CCMZ01000056">
    <property type="protein sequence ID" value="CDX26815.1"/>
    <property type="molecule type" value="Genomic_DNA"/>
</dbReference>
<name>A0A090EA81_MESPL</name>
<sequence>MSDFKDWMARTGLTPKTVQEHFGVSHNVTWTLGKEDAELDLRTRLAMSAVAAGLQPWAPENAHEPEAVRPVLDAVRKALAPPE</sequence>
<evidence type="ECO:0000313" key="1">
    <source>
        <dbReference type="EMBL" id="CDX26815.1"/>
    </source>
</evidence>
<reference evidence="2" key="1">
    <citation type="submission" date="2014-08" db="EMBL/GenBank/DDBJ databases">
        <authorList>
            <person name="Moulin L."/>
        </authorList>
    </citation>
    <scope>NUCLEOTIDE SEQUENCE [LARGE SCALE GENOMIC DNA]</scope>
</reference>